<dbReference type="EMBL" id="OIVN01004223">
    <property type="protein sequence ID" value="SPD16151.1"/>
    <property type="molecule type" value="Genomic_DNA"/>
</dbReference>
<proteinExistence type="predicted"/>
<sequence length="84" mass="8812">MGVSGLLGFLIEWGFSVWVFGVAVAVGDCVVGGCGCDCFVAMVGVTVVVVPVVFVFMDYVVFVSGDGAVGQVHPHNFVISFFFL</sequence>
<evidence type="ECO:0000256" key="1">
    <source>
        <dbReference type="SAM" id="Phobius"/>
    </source>
</evidence>
<gene>
    <name evidence="2" type="ORF">FSB_LOCUS44033</name>
</gene>
<feature type="transmembrane region" description="Helical" evidence="1">
    <location>
        <begin position="38"/>
        <end position="57"/>
    </location>
</feature>
<evidence type="ECO:0000313" key="2">
    <source>
        <dbReference type="EMBL" id="SPD16151.1"/>
    </source>
</evidence>
<protein>
    <recommendedName>
        <fullName evidence="3">Transmembrane protein</fullName>
    </recommendedName>
</protein>
<name>A0A2N9HWW6_FAGSY</name>
<organism evidence="2">
    <name type="scientific">Fagus sylvatica</name>
    <name type="common">Beechnut</name>
    <dbReference type="NCBI Taxonomy" id="28930"/>
    <lineage>
        <taxon>Eukaryota</taxon>
        <taxon>Viridiplantae</taxon>
        <taxon>Streptophyta</taxon>
        <taxon>Embryophyta</taxon>
        <taxon>Tracheophyta</taxon>
        <taxon>Spermatophyta</taxon>
        <taxon>Magnoliopsida</taxon>
        <taxon>eudicotyledons</taxon>
        <taxon>Gunneridae</taxon>
        <taxon>Pentapetalae</taxon>
        <taxon>rosids</taxon>
        <taxon>fabids</taxon>
        <taxon>Fagales</taxon>
        <taxon>Fagaceae</taxon>
        <taxon>Fagus</taxon>
    </lineage>
</organism>
<dbReference type="AlphaFoldDB" id="A0A2N9HWW6"/>
<reference evidence="2" key="1">
    <citation type="submission" date="2018-02" db="EMBL/GenBank/DDBJ databases">
        <authorList>
            <person name="Cohen D.B."/>
            <person name="Kent A.D."/>
        </authorList>
    </citation>
    <scope>NUCLEOTIDE SEQUENCE</scope>
</reference>
<accession>A0A2N9HWW6</accession>
<keyword evidence="1" id="KW-1133">Transmembrane helix</keyword>
<feature type="transmembrane region" description="Helical" evidence="1">
    <location>
        <begin position="6"/>
        <end position="26"/>
    </location>
</feature>
<keyword evidence="1" id="KW-0812">Transmembrane</keyword>
<keyword evidence="1" id="KW-0472">Membrane</keyword>
<evidence type="ECO:0008006" key="3">
    <source>
        <dbReference type="Google" id="ProtNLM"/>
    </source>
</evidence>